<gene>
    <name evidence="2" type="ORF">M378DRAFT_586915</name>
</gene>
<dbReference type="PANTHER" id="PTHR23355:SF65">
    <property type="entry name" value="EXORIBONUCLEASE CYT-4, PUTATIVE (AFU_ORTHOLOGUE AFUA_7G01550)-RELATED"/>
    <property type="match status" value="1"/>
</dbReference>
<dbReference type="Pfam" id="PF00773">
    <property type="entry name" value="RNB"/>
    <property type="match status" value="1"/>
</dbReference>
<dbReference type="InterPro" id="IPR001900">
    <property type="entry name" value="RNase_II/R"/>
</dbReference>
<protein>
    <recommendedName>
        <fullName evidence="1">RNB domain-containing protein</fullName>
    </recommendedName>
</protein>
<sequence>MTPHVPSLEKQTFSVKDEVIETECAEEDQTMGYPLGTFVETRRNNIVTHGVVVGEEFYSGRAYCTCLVSTGEIWTPNVQDVFFSIPSLVPADLVARCGAEELTDNKSELNARVETLRRIRLVERALEDTYNVVCSRAHTLYEHLRDPDPDKWNTTTVAEAVKLIDKNPSLTMTFATHKYLMNNPARFIADLDYRTSQRFRVVPLSHMKDLETVEEWMRIKKPGPLDSFAEKARGIMAQNLKRFQDSFADPPSGQPAQHAWDENDQLILRFMARALRSTRSNQGDPYAVPQSTILKLLDPESPTVGDGELHKALIGLGVLAPWQDVLALQPQLDLDLEPEHRSQRVKEREEMAQRGLEKIQQGATTTRIQGPLGLEDFYPTDPLESVRHDFGDMKVYIIDDAGAHELDDGISIERIPSEPGRTWLHVHIADPASVIPPSHALAIEARKRQESIYFYTRTWPLFPRSLMHSPTHGLSLGSKQAQGIPDRVLTFSAKLDEHGSILDYKVRAGLVRNIKVVDYDVVDRVLGVQFERRYPFGRLPSTGEQSETSLTEDEMQDLRDLHAFAKVAIRERGKGDRFQIITEKCSVNGLHHSIPKDLPMRPTFEPFGFSGFPLMEYQVSRGDGSETGSRCVIAEAAKLASRLASRFALDNGNIPLLRRHVPPFVANTPEDHQRLMDAKDPDGFVENWVAAKYVSLNPSSVYTLLPKEHFGVGIPEGEGYVRATSPLRRYLDLMTHWQLHHILLGNRAVSRKPPFSEHDMEAYKQEVSGFDRLKKTMQTLHGKYWSLLFIRRWLQGVELGKIDPDKVAGGDPMKRLQGRTLDHAKLNMETWKYQAEVHVPLLGMRGLVELASDGAREVEIGTLLDLRLKSLRVGIRPLITLEVKT</sequence>
<feature type="domain" description="RNB" evidence="1">
    <location>
        <begin position="387"/>
        <end position="745"/>
    </location>
</feature>
<dbReference type="HOGENOM" id="CLU_002512_2_0_1"/>
<dbReference type="OrthoDB" id="2285229at2759"/>
<dbReference type="InParanoid" id="A0A0C2X599"/>
<dbReference type="Proteomes" id="UP000054549">
    <property type="component" value="Unassembled WGS sequence"/>
</dbReference>
<dbReference type="EMBL" id="KN818249">
    <property type="protein sequence ID" value="KIL64446.1"/>
    <property type="molecule type" value="Genomic_DNA"/>
</dbReference>
<dbReference type="InterPro" id="IPR012340">
    <property type="entry name" value="NA-bd_OB-fold"/>
</dbReference>
<dbReference type="PANTHER" id="PTHR23355">
    <property type="entry name" value="RIBONUCLEASE"/>
    <property type="match status" value="1"/>
</dbReference>
<dbReference type="STRING" id="946122.A0A0C2X599"/>
<keyword evidence="3" id="KW-1185">Reference proteome</keyword>
<dbReference type="GO" id="GO:0006402">
    <property type="term" value="P:mRNA catabolic process"/>
    <property type="evidence" value="ECO:0007669"/>
    <property type="project" value="TreeGrafter"/>
</dbReference>
<proteinExistence type="predicted"/>
<dbReference type="GO" id="GO:0000932">
    <property type="term" value="C:P-body"/>
    <property type="evidence" value="ECO:0007669"/>
    <property type="project" value="TreeGrafter"/>
</dbReference>
<evidence type="ECO:0000313" key="2">
    <source>
        <dbReference type="EMBL" id="KIL64446.1"/>
    </source>
</evidence>
<evidence type="ECO:0000313" key="3">
    <source>
        <dbReference type="Proteomes" id="UP000054549"/>
    </source>
</evidence>
<dbReference type="SUPFAM" id="SSF50249">
    <property type="entry name" value="Nucleic acid-binding proteins"/>
    <property type="match status" value="1"/>
</dbReference>
<dbReference type="FunCoup" id="A0A0C2X599">
    <property type="interactions" value="1"/>
</dbReference>
<dbReference type="GO" id="GO:0000175">
    <property type="term" value="F:3'-5'-RNA exonuclease activity"/>
    <property type="evidence" value="ECO:0007669"/>
    <property type="project" value="TreeGrafter"/>
</dbReference>
<reference evidence="2 3" key="1">
    <citation type="submission" date="2014-04" db="EMBL/GenBank/DDBJ databases">
        <title>Evolutionary Origins and Diversification of the Mycorrhizal Mutualists.</title>
        <authorList>
            <consortium name="DOE Joint Genome Institute"/>
            <consortium name="Mycorrhizal Genomics Consortium"/>
            <person name="Kohler A."/>
            <person name="Kuo A."/>
            <person name="Nagy L.G."/>
            <person name="Floudas D."/>
            <person name="Copeland A."/>
            <person name="Barry K.W."/>
            <person name="Cichocki N."/>
            <person name="Veneault-Fourrey C."/>
            <person name="LaButti K."/>
            <person name="Lindquist E.A."/>
            <person name="Lipzen A."/>
            <person name="Lundell T."/>
            <person name="Morin E."/>
            <person name="Murat C."/>
            <person name="Riley R."/>
            <person name="Ohm R."/>
            <person name="Sun H."/>
            <person name="Tunlid A."/>
            <person name="Henrissat B."/>
            <person name="Grigoriev I.V."/>
            <person name="Hibbett D.S."/>
            <person name="Martin F."/>
        </authorList>
    </citation>
    <scope>NUCLEOTIDE SEQUENCE [LARGE SCALE GENOMIC DNA]</scope>
    <source>
        <strain evidence="2 3">Koide BX008</strain>
    </source>
</reference>
<dbReference type="AlphaFoldDB" id="A0A0C2X599"/>
<dbReference type="InterPro" id="IPR050180">
    <property type="entry name" value="RNR_Ribonuclease"/>
</dbReference>
<organism evidence="2 3">
    <name type="scientific">Amanita muscaria (strain Koide BX008)</name>
    <dbReference type="NCBI Taxonomy" id="946122"/>
    <lineage>
        <taxon>Eukaryota</taxon>
        <taxon>Fungi</taxon>
        <taxon>Dikarya</taxon>
        <taxon>Basidiomycota</taxon>
        <taxon>Agaricomycotina</taxon>
        <taxon>Agaricomycetes</taxon>
        <taxon>Agaricomycetidae</taxon>
        <taxon>Agaricales</taxon>
        <taxon>Pluteineae</taxon>
        <taxon>Amanitaceae</taxon>
        <taxon>Amanita</taxon>
    </lineage>
</organism>
<name>A0A0C2X599_AMAMK</name>
<dbReference type="GO" id="GO:0003723">
    <property type="term" value="F:RNA binding"/>
    <property type="evidence" value="ECO:0007669"/>
    <property type="project" value="InterPro"/>
</dbReference>
<dbReference type="SMART" id="SM00955">
    <property type="entry name" value="RNB"/>
    <property type="match status" value="1"/>
</dbReference>
<accession>A0A0C2X599</accession>
<evidence type="ECO:0000259" key="1">
    <source>
        <dbReference type="SMART" id="SM00955"/>
    </source>
</evidence>